<dbReference type="GO" id="GO:0016853">
    <property type="term" value="F:isomerase activity"/>
    <property type="evidence" value="ECO:0007669"/>
    <property type="project" value="UniProtKB-KW"/>
</dbReference>
<dbReference type="InterPro" id="IPR029045">
    <property type="entry name" value="ClpP/crotonase-like_dom_sf"/>
</dbReference>
<dbReference type="EC" id="5.3.3.18" evidence="2"/>
<dbReference type="CDD" id="cd06558">
    <property type="entry name" value="crotonase-like"/>
    <property type="match status" value="1"/>
</dbReference>
<evidence type="ECO:0000313" key="3">
    <source>
        <dbReference type="Proteomes" id="UP000551501"/>
    </source>
</evidence>
<dbReference type="InterPro" id="IPR001753">
    <property type="entry name" value="Enoyl-CoA_hydra/iso"/>
</dbReference>
<dbReference type="RefSeq" id="WP_183372256.1">
    <property type="nucleotide sequence ID" value="NZ_BAABHL010000126.1"/>
</dbReference>
<comment type="caution">
    <text evidence="2">The sequence shown here is derived from an EMBL/GenBank/DDBJ whole genome shotgun (WGS) entry which is preliminary data.</text>
</comment>
<keyword evidence="2" id="KW-0413">Isomerase</keyword>
<accession>A0A840F0K4</accession>
<comment type="similarity">
    <text evidence="1">Belongs to the enoyl-CoA hydratase/isomerase family.</text>
</comment>
<dbReference type="PANTHER" id="PTHR43459">
    <property type="entry name" value="ENOYL-COA HYDRATASE"/>
    <property type="match status" value="1"/>
</dbReference>
<organism evidence="2 3">
    <name type="scientific">Gordonia humi</name>
    <dbReference type="NCBI Taxonomy" id="686429"/>
    <lineage>
        <taxon>Bacteria</taxon>
        <taxon>Bacillati</taxon>
        <taxon>Actinomycetota</taxon>
        <taxon>Actinomycetes</taxon>
        <taxon>Mycobacteriales</taxon>
        <taxon>Gordoniaceae</taxon>
        <taxon>Gordonia</taxon>
    </lineage>
</organism>
<dbReference type="AlphaFoldDB" id="A0A840F0K4"/>
<gene>
    <name evidence="2" type="ORF">BKA16_003954</name>
</gene>
<keyword evidence="3" id="KW-1185">Reference proteome</keyword>
<dbReference type="Pfam" id="PF00378">
    <property type="entry name" value="ECH_1"/>
    <property type="match status" value="1"/>
</dbReference>
<evidence type="ECO:0000256" key="1">
    <source>
        <dbReference type="ARBA" id="ARBA00005254"/>
    </source>
</evidence>
<dbReference type="PANTHER" id="PTHR43459:SF1">
    <property type="entry name" value="EG:BACN32G11.4 PROTEIN"/>
    <property type="match status" value="1"/>
</dbReference>
<reference evidence="2 3" key="1">
    <citation type="submission" date="2020-08" db="EMBL/GenBank/DDBJ databases">
        <title>Sequencing the genomes of 1000 actinobacteria strains.</title>
        <authorList>
            <person name="Klenk H.-P."/>
        </authorList>
    </citation>
    <scope>NUCLEOTIDE SEQUENCE [LARGE SCALE GENOMIC DNA]</scope>
    <source>
        <strain evidence="2 3">DSM 45298</strain>
    </source>
</reference>
<protein>
    <submittedName>
        <fullName evidence="2">2-(1,2-epoxy-1,2-dihydrophenyl)acetyl-CoA isomerase</fullName>
        <ecNumber evidence="2">5.3.3.18</ecNumber>
    </submittedName>
</protein>
<dbReference type="InterPro" id="IPR014748">
    <property type="entry name" value="Enoyl-CoA_hydra_C"/>
</dbReference>
<dbReference type="SUPFAM" id="SSF52096">
    <property type="entry name" value="ClpP/crotonase"/>
    <property type="match status" value="1"/>
</dbReference>
<evidence type="ECO:0000313" key="2">
    <source>
        <dbReference type="EMBL" id="MBB4137402.1"/>
    </source>
</evidence>
<dbReference type="Gene3D" id="1.10.12.10">
    <property type="entry name" value="Lyase 2-enoyl-coa Hydratase, Chain A, domain 2"/>
    <property type="match status" value="1"/>
</dbReference>
<sequence>MSREPDSASTDVLHVEQLDGVRRLTLHRPDALNTFDYRLQRDLRAAVDHAADDETVRCLILTGSGRAFCAGADIDLNDLDASTRLAPRTEEELRLRYNPTVRALRTMGKPAVAAVNGPAVGLGCSLAAACDQVVAADSAWFSLAFAQVGLTLDAGASLLIGARIGIGRATRMAMLGERIDAGTAHSWGMVDEVVTPEDVGARALALADALAHGPTAAFAATKHSLNIALLDRLDAAFEAEVAGQTSLVDSEDFREGAAAFSRRRSPSFVGR</sequence>
<dbReference type="EMBL" id="JACIFP010000001">
    <property type="protein sequence ID" value="MBB4137402.1"/>
    <property type="molecule type" value="Genomic_DNA"/>
</dbReference>
<dbReference type="Proteomes" id="UP000551501">
    <property type="component" value="Unassembled WGS sequence"/>
</dbReference>
<proteinExistence type="inferred from homology"/>
<dbReference type="Gene3D" id="3.90.226.10">
    <property type="entry name" value="2-enoyl-CoA Hydratase, Chain A, domain 1"/>
    <property type="match status" value="1"/>
</dbReference>
<name>A0A840F0K4_9ACTN</name>